<comment type="subunit">
    <text evidence="4">Component of the PAN1 actin cytoskeleton-regulatory complex.</text>
</comment>
<dbReference type="PROSITE" id="PS00018">
    <property type="entry name" value="EF_HAND_1"/>
    <property type="match status" value="1"/>
</dbReference>
<dbReference type="Gene3D" id="1.10.238.10">
    <property type="entry name" value="EF-hand"/>
    <property type="match status" value="3"/>
</dbReference>
<dbReference type="CDD" id="cd14270">
    <property type="entry name" value="UBA"/>
    <property type="match status" value="1"/>
</dbReference>
<evidence type="ECO:0000313" key="20">
    <source>
        <dbReference type="Proteomes" id="UP000214365"/>
    </source>
</evidence>
<dbReference type="SUPFAM" id="SSF46934">
    <property type="entry name" value="UBA-like"/>
    <property type="match status" value="1"/>
</dbReference>
<evidence type="ECO:0000256" key="3">
    <source>
        <dbReference type="ARBA" id="ARBA00004413"/>
    </source>
</evidence>
<dbReference type="CDD" id="cd00052">
    <property type="entry name" value="EH"/>
    <property type="match status" value="3"/>
</dbReference>
<keyword evidence="11" id="KW-0009">Actin-binding</keyword>
<dbReference type="GO" id="GO:0003779">
    <property type="term" value="F:actin binding"/>
    <property type="evidence" value="ECO:0007669"/>
    <property type="project" value="UniProtKB-KW"/>
</dbReference>
<feature type="compositionally biased region" description="Polar residues" evidence="15">
    <location>
        <begin position="1048"/>
        <end position="1062"/>
    </location>
</feature>
<evidence type="ECO:0000256" key="4">
    <source>
        <dbReference type="ARBA" id="ARBA00011159"/>
    </source>
</evidence>
<dbReference type="EMBL" id="LFMY01000012">
    <property type="protein sequence ID" value="OKL57080.1"/>
    <property type="molecule type" value="Genomic_DNA"/>
</dbReference>
<sequence>MSEAAPPNLNLTQEEKRVFFQLFQAADSTNLGVVTGEHAVPFFEKTKLPPDTLGLIWQIADKENRGLLTPSGFSMVLRLIGHAQAGRSPTEDLALQPGPLPRFEGIQVNTSTNAPSRPSTTSPPPGAAPAGVRVPPLNSEDVNKFNSLFEKSDTPDGFMSGETAKQIFERARLPNEVLGRIWNLADTKQRGQLDATDFIIAMHLLTSFKTGAMRGIPSTLPAGLYEAAARRGLGRIPTGSGAGPGVLPPVPAIPTQFTGSQRTQSPLNRPPFSPLSAQSTGTEWLISPQEKAQFDNIFATVDTTKAGIISGDQAVAFFTNAQLPEDVLAQIWDLADIDADGQLTRDEFAVAMYLVRQQRSKKEPLPATLPPALIPPSMRRPEVAPAKPVTVAPPPPAPAPQPRSAADDLFGLDAFSAPAAPAVAAPAQLPQSTGGSNAPFQSPGSPASRTSQQGPPATVFKPFIPSSSFGQSLNPQLTGAGAAMTKSPPPPSDDLLGDNDPEESKKLTNETAELANLSNQIGTLSKEMQNVQSQRASAEQEITQSSQQKRDFEARLAQARSMYEKELKDFKALEVRLNASRAETKKLQQDYALIEGSRQDLQNQYDQVSAALVADQSENVALKEKIRQVNAIVSQLKPTLEKARSDARQQRGLAAINKKQLATVEGERDKIQGEIDSLAKEAVESPPESVSRQVTGASSVASPALSAASQQTNPFFRRTATEPSDRTVSPVPSNPQAAFDSLFGPASSQPSIPTPPPPTSFGAASPFAQRAQDASPSPSRSGVPTPSISPPPQATAELPPLSQSRQMIPSFLPLEGNVQAPSHTTSTAVSPPASRFGAPDVSETLTPSRTGSADALAGSETNHNVENEKPASQSPFDEVPGPTTHAEEPVTSPATNSVQAVSSPEVSSESQQQPTQGSAEKVKDQSFDELFGNVSRQRSQSQKASDFDEAFAEMKPRGAETTTNGGGEFPPIREFDNDDDDDDSTDSEEAIGFEDNFTPASPPRDEEHSKNESIDSAQLQAFPIPGSSVTPSQPPPPPDVERSPPSYDTANQKSDDFPQSYQGLLPSRENPTMAPDAPHAVESSTGAPIVAGEAQKKAGPADFDAAFAELNLAPAKEDDSDEDEDEGESRQRLTNNEFDFSFAAPPPSQPAPAANTAAADFFNFDSNFEAPANSSSNAAAKANSPSPGGDHDWNALFAPLDNAAKNNQAAASSNGAPTQPPATANDSRKPGWALNTDTGEDDLILKRLTGMGFPRDESLAALEKFDYNIDKAVDYLTSRS</sequence>
<comment type="function">
    <text evidence="13">Component of the PAN1 actin cytoskeleton-regulatory complex required for the internalization of endosomes during actin-coupled endocytosis. The complex links the site of endocytosis to the cell membrane-associated actin cytoskeleton. Mediates uptake of external molecules and vacuolar degradation of plasma membrane proteins. Plays a role in the proper organization of the cell membrane-associated actin cytoskeleton and promotes its destabilization.</text>
</comment>
<feature type="compositionally biased region" description="Low complexity" evidence="15">
    <location>
        <begin position="109"/>
        <end position="120"/>
    </location>
</feature>
<evidence type="ECO:0000256" key="10">
    <source>
        <dbReference type="ARBA" id="ARBA00023054"/>
    </source>
</evidence>
<evidence type="ECO:0000256" key="8">
    <source>
        <dbReference type="ARBA" id="ARBA00022753"/>
    </source>
</evidence>
<feature type="compositionally biased region" description="Acidic residues" evidence="15">
    <location>
        <begin position="976"/>
        <end position="992"/>
    </location>
</feature>
<dbReference type="InterPro" id="IPR011992">
    <property type="entry name" value="EF-hand-dom_pair"/>
</dbReference>
<feature type="region of interest" description="Disordered" evidence="15">
    <location>
        <begin position="105"/>
        <end position="134"/>
    </location>
</feature>
<evidence type="ECO:0000256" key="7">
    <source>
        <dbReference type="ARBA" id="ARBA00022583"/>
    </source>
</evidence>
<dbReference type="GO" id="GO:0010008">
    <property type="term" value="C:endosome membrane"/>
    <property type="evidence" value="ECO:0007669"/>
    <property type="project" value="UniProtKB-SubCell"/>
</dbReference>
<keyword evidence="12" id="KW-0963">Cytoplasm</keyword>
<feature type="compositionally biased region" description="Basic and acidic residues" evidence="15">
    <location>
        <begin position="665"/>
        <end position="683"/>
    </location>
</feature>
<feature type="compositionally biased region" description="Acidic residues" evidence="15">
    <location>
        <begin position="1118"/>
        <end position="1127"/>
    </location>
</feature>
<evidence type="ECO:0000256" key="6">
    <source>
        <dbReference type="ARBA" id="ARBA00017312"/>
    </source>
</evidence>
<feature type="compositionally biased region" description="Polar residues" evidence="15">
    <location>
        <begin position="726"/>
        <end position="736"/>
    </location>
</feature>
<feature type="region of interest" description="Disordered" evidence="15">
    <location>
        <begin position="661"/>
        <end position="1239"/>
    </location>
</feature>
<dbReference type="GO" id="GO:0005509">
    <property type="term" value="F:calcium ion binding"/>
    <property type="evidence" value="ECO:0007669"/>
    <property type="project" value="InterPro"/>
</dbReference>
<keyword evidence="20" id="KW-1185">Reference proteome</keyword>
<dbReference type="PROSITE" id="PS50031">
    <property type="entry name" value="EH"/>
    <property type="match status" value="3"/>
</dbReference>
<feature type="domain" description="EF-hand" evidence="18">
    <location>
        <begin position="323"/>
        <end position="358"/>
    </location>
</feature>
<evidence type="ECO:0000256" key="5">
    <source>
        <dbReference type="ARBA" id="ARBA00013889"/>
    </source>
</evidence>
<dbReference type="SUPFAM" id="SSF47473">
    <property type="entry name" value="EF-hand"/>
    <property type="match status" value="3"/>
</dbReference>
<feature type="compositionally biased region" description="Polar residues" evidence="15">
    <location>
        <begin position="772"/>
        <end position="786"/>
    </location>
</feature>
<feature type="compositionally biased region" description="Polar residues" evidence="15">
    <location>
        <begin position="465"/>
        <end position="477"/>
    </location>
</feature>
<evidence type="ECO:0000256" key="1">
    <source>
        <dbReference type="ARBA" id="ARBA00004125"/>
    </source>
</evidence>
<evidence type="ECO:0000259" key="16">
    <source>
        <dbReference type="PROSITE" id="PS50030"/>
    </source>
</evidence>
<dbReference type="PANTHER" id="PTHR11216">
    <property type="entry name" value="EH DOMAIN"/>
    <property type="match status" value="1"/>
</dbReference>
<feature type="compositionally biased region" description="Low complexity" evidence="15">
    <location>
        <begin position="1151"/>
        <end position="1187"/>
    </location>
</feature>
<proteinExistence type="predicted"/>
<evidence type="ECO:0000259" key="18">
    <source>
        <dbReference type="PROSITE" id="PS50222"/>
    </source>
</evidence>
<evidence type="ECO:0000256" key="9">
    <source>
        <dbReference type="ARBA" id="ARBA00022837"/>
    </source>
</evidence>
<dbReference type="AlphaFoldDB" id="A0A225AAB7"/>
<evidence type="ECO:0000256" key="14">
    <source>
        <dbReference type="ARBA" id="ARBA00032224"/>
    </source>
</evidence>
<dbReference type="GO" id="GO:0006897">
    <property type="term" value="P:endocytosis"/>
    <property type="evidence" value="ECO:0007669"/>
    <property type="project" value="UniProtKB-KW"/>
</dbReference>
<dbReference type="GO" id="GO:0030479">
    <property type="term" value="C:actin cortical patch"/>
    <property type="evidence" value="ECO:0007669"/>
    <property type="project" value="UniProtKB-SubCell"/>
</dbReference>
<feature type="domain" description="EH" evidence="17">
    <location>
        <begin position="15"/>
        <end position="101"/>
    </location>
</feature>
<dbReference type="STRING" id="1441469.A0A225AAB7"/>
<dbReference type="InterPro" id="IPR009060">
    <property type="entry name" value="UBA-like_sf"/>
</dbReference>
<feature type="compositionally biased region" description="Polar residues" evidence="15">
    <location>
        <begin position="819"/>
        <end position="829"/>
    </location>
</feature>
<feature type="compositionally biased region" description="Polar residues" evidence="15">
    <location>
        <begin position="429"/>
        <end position="455"/>
    </location>
</feature>
<dbReference type="InterPro" id="IPR015940">
    <property type="entry name" value="UBA"/>
</dbReference>
<keyword evidence="10" id="KW-0175">Coiled coil</keyword>
<dbReference type="GO" id="GO:0016197">
    <property type="term" value="P:endosomal transport"/>
    <property type="evidence" value="ECO:0007669"/>
    <property type="project" value="TreeGrafter"/>
</dbReference>
<comment type="subcellular location">
    <subcellularLocation>
        <location evidence="3">Cell membrane</location>
        <topology evidence="3">Peripheral membrane protein</topology>
        <orientation evidence="3">Cytoplasmic side</orientation>
    </subcellularLocation>
    <subcellularLocation>
        <location evidence="2">Cytoplasm</location>
        <location evidence="2">Cytoskeleton</location>
        <location evidence="2">Actin patch</location>
    </subcellularLocation>
    <subcellularLocation>
        <location evidence="1">Endosome membrane</location>
        <topology evidence="1">Peripheral membrane protein</topology>
        <orientation evidence="1">Cytoplasmic side</orientation>
    </subcellularLocation>
</comment>
<dbReference type="PROSITE" id="PS50030">
    <property type="entry name" value="UBA"/>
    <property type="match status" value="1"/>
</dbReference>
<organism evidence="19 20">
    <name type="scientific">Talaromyces atroroseus</name>
    <dbReference type="NCBI Taxonomy" id="1441469"/>
    <lineage>
        <taxon>Eukaryota</taxon>
        <taxon>Fungi</taxon>
        <taxon>Dikarya</taxon>
        <taxon>Ascomycota</taxon>
        <taxon>Pezizomycotina</taxon>
        <taxon>Eurotiomycetes</taxon>
        <taxon>Eurotiomycetidae</taxon>
        <taxon>Eurotiales</taxon>
        <taxon>Trichocomaceae</taxon>
        <taxon>Talaromyces</taxon>
        <taxon>Talaromyces sect. Trachyspermi</taxon>
    </lineage>
</organism>
<name>A0A225AAB7_TALAT</name>
<evidence type="ECO:0000256" key="12">
    <source>
        <dbReference type="ARBA" id="ARBA00023212"/>
    </source>
</evidence>
<feature type="compositionally biased region" description="Low complexity" evidence="15">
    <location>
        <begin position="697"/>
        <end position="709"/>
    </location>
</feature>
<dbReference type="PANTHER" id="PTHR11216:SF170">
    <property type="entry name" value="DYNAMIN ASSOCIATED PROTEIN 160, ISOFORM D"/>
    <property type="match status" value="1"/>
</dbReference>
<dbReference type="SMART" id="SM00027">
    <property type="entry name" value="EH"/>
    <property type="match status" value="3"/>
</dbReference>
<dbReference type="PROSITE" id="PS50222">
    <property type="entry name" value="EF_HAND_2"/>
    <property type="match status" value="2"/>
</dbReference>
<feature type="domain" description="UBA" evidence="16">
    <location>
        <begin position="1237"/>
        <end position="1279"/>
    </location>
</feature>
<gene>
    <name evidence="19" type="ORF">UA08_07672</name>
</gene>
<feature type="compositionally biased region" description="Low complexity" evidence="15">
    <location>
        <begin position="1202"/>
        <end position="1216"/>
    </location>
</feature>
<evidence type="ECO:0000259" key="17">
    <source>
        <dbReference type="PROSITE" id="PS50031"/>
    </source>
</evidence>
<dbReference type="GeneID" id="31007428"/>
<keyword evidence="12" id="KW-0206">Cytoskeleton</keyword>
<dbReference type="Pfam" id="PF12763">
    <property type="entry name" value="EH"/>
    <property type="match status" value="3"/>
</dbReference>
<dbReference type="RefSeq" id="XP_020117201.1">
    <property type="nucleotide sequence ID" value="XM_020262591.1"/>
</dbReference>
<feature type="compositionally biased region" description="Low complexity" evidence="15">
    <location>
        <begin position="897"/>
        <end position="914"/>
    </location>
</feature>
<evidence type="ECO:0000256" key="13">
    <source>
        <dbReference type="ARBA" id="ARBA00025194"/>
    </source>
</evidence>
<dbReference type="Pfam" id="PF00627">
    <property type="entry name" value="UBA"/>
    <property type="match status" value="1"/>
</dbReference>
<evidence type="ECO:0000256" key="11">
    <source>
        <dbReference type="ARBA" id="ARBA00023203"/>
    </source>
</evidence>
<feature type="compositionally biased region" description="Basic and acidic residues" evidence="15">
    <location>
        <begin position="1003"/>
        <end position="1013"/>
    </location>
</feature>
<dbReference type="GO" id="GO:0005886">
    <property type="term" value="C:plasma membrane"/>
    <property type="evidence" value="ECO:0007669"/>
    <property type="project" value="UniProtKB-SubCell"/>
</dbReference>
<comment type="caution">
    <text evidence="19">The sequence shown here is derived from an EMBL/GenBank/DDBJ whole genome shotgun (WGS) entry which is preliminary data.</text>
</comment>
<feature type="compositionally biased region" description="Polar residues" evidence="15">
    <location>
        <begin position="934"/>
        <end position="944"/>
    </location>
</feature>
<dbReference type="Proteomes" id="UP000214365">
    <property type="component" value="Unassembled WGS sequence"/>
</dbReference>
<accession>A0A225AAB7</accession>
<protein>
    <recommendedName>
        <fullName evidence="6">Actin cytoskeleton-regulatory complex protein END3</fullName>
    </recommendedName>
    <alternativeName>
        <fullName evidence="5">Actin cytoskeleton-regulatory complex protein end3</fullName>
    </alternativeName>
    <alternativeName>
        <fullName evidence="14">Cytoskeletal adapter protein sagA</fullName>
    </alternativeName>
</protein>
<feature type="region of interest" description="Disordered" evidence="15">
    <location>
        <begin position="360"/>
        <end position="406"/>
    </location>
</feature>
<keyword evidence="7" id="KW-0254">Endocytosis</keyword>
<keyword evidence="8" id="KW-0967">Endosome</keyword>
<evidence type="ECO:0000256" key="2">
    <source>
        <dbReference type="ARBA" id="ARBA00004134"/>
    </source>
</evidence>
<evidence type="ECO:0000313" key="19">
    <source>
        <dbReference type="EMBL" id="OKL57080.1"/>
    </source>
</evidence>
<dbReference type="SMART" id="SM00054">
    <property type="entry name" value="EFh"/>
    <property type="match status" value="4"/>
</dbReference>
<dbReference type="InterPro" id="IPR002048">
    <property type="entry name" value="EF_hand_dom"/>
</dbReference>
<feature type="domain" description="EH" evidence="17">
    <location>
        <begin position="290"/>
        <end position="380"/>
    </location>
</feature>
<keyword evidence="9" id="KW-0106">Calcium</keyword>
<dbReference type="SMART" id="SM00165">
    <property type="entry name" value="UBA"/>
    <property type="match status" value="1"/>
</dbReference>
<dbReference type="InterPro" id="IPR000261">
    <property type="entry name" value="EH_dom"/>
</dbReference>
<feature type="domain" description="EF-hand" evidence="18">
    <location>
        <begin position="173"/>
        <end position="208"/>
    </location>
</feature>
<dbReference type="Gene3D" id="1.10.8.10">
    <property type="entry name" value="DNA helicase RuvA subunit, C-terminal domain"/>
    <property type="match status" value="1"/>
</dbReference>
<dbReference type="InterPro" id="IPR018247">
    <property type="entry name" value="EF_Hand_1_Ca_BS"/>
</dbReference>
<reference evidence="19 20" key="1">
    <citation type="submission" date="2015-06" db="EMBL/GenBank/DDBJ databases">
        <title>Talaromyces atroroseus IBT 11181 draft genome.</title>
        <authorList>
            <person name="Rasmussen K.B."/>
            <person name="Rasmussen S."/>
            <person name="Petersen B."/>
            <person name="Sicheritz-Ponten T."/>
            <person name="Mortensen U.H."/>
            <person name="Thrane U."/>
        </authorList>
    </citation>
    <scope>NUCLEOTIDE SEQUENCE [LARGE SCALE GENOMIC DNA]</scope>
    <source>
        <strain evidence="19 20">IBT 11181</strain>
    </source>
</reference>
<feature type="compositionally biased region" description="Pro residues" evidence="15">
    <location>
        <begin position="391"/>
        <end position="401"/>
    </location>
</feature>
<dbReference type="OrthoDB" id="524326at2759"/>
<feature type="domain" description="EH" evidence="17">
    <location>
        <begin position="141"/>
        <end position="231"/>
    </location>
</feature>
<evidence type="ECO:0000256" key="15">
    <source>
        <dbReference type="SAM" id="MobiDB-lite"/>
    </source>
</evidence>
<feature type="compositionally biased region" description="Polar residues" evidence="15">
    <location>
        <begin position="516"/>
        <end position="547"/>
    </location>
</feature>
<feature type="region of interest" description="Disordered" evidence="15">
    <location>
        <begin position="423"/>
        <end position="550"/>
    </location>
</feature>